<keyword evidence="2" id="KW-1185">Reference proteome</keyword>
<sequence>MQKNTNSVQDLPRELREQIWEHQLDLQPTLLPPALLLSGNHFLQEELNQVFRKVNYVVTIQNQAVFRRMPMDRLMELRHITVMWEGSGNPALAGTMSGAVAPLNLDSAMTKLKNNFESLTMDFQRPNGGLKWRSITQALIVGGQGSVIKITTVHNCPDLQEDFVRKSFNRMFGFAGRQYNIPGSAVIAWVWEGTGQHFLQSARSGRGNELPIGG</sequence>
<reference evidence="1 2" key="1">
    <citation type="submission" date="2016-03" db="EMBL/GenBank/DDBJ databases">
        <authorList>
            <person name="Ploux O."/>
        </authorList>
    </citation>
    <scope>NUCLEOTIDE SEQUENCE [LARGE SCALE GENOMIC DNA]</scope>
    <source>
        <strain evidence="1 2">UAMH 11012</strain>
    </source>
</reference>
<gene>
    <name evidence="1" type="ORF">PAC_08681</name>
</gene>
<dbReference type="OrthoDB" id="3526778at2759"/>
<proteinExistence type="predicted"/>
<protein>
    <submittedName>
        <fullName evidence="1">Uncharacterized protein</fullName>
    </submittedName>
</protein>
<name>A0A1L7X197_9HELO</name>
<evidence type="ECO:0000313" key="1">
    <source>
        <dbReference type="EMBL" id="CZR58789.1"/>
    </source>
</evidence>
<accession>A0A1L7X197</accession>
<dbReference type="EMBL" id="FJOG01000012">
    <property type="protein sequence ID" value="CZR58789.1"/>
    <property type="molecule type" value="Genomic_DNA"/>
</dbReference>
<evidence type="ECO:0000313" key="2">
    <source>
        <dbReference type="Proteomes" id="UP000184330"/>
    </source>
</evidence>
<organism evidence="1 2">
    <name type="scientific">Phialocephala subalpina</name>
    <dbReference type="NCBI Taxonomy" id="576137"/>
    <lineage>
        <taxon>Eukaryota</taxon>
        <taxon>Fungi</taxon>
        <taxon>Dikarya</taxon>
        <taxon>Ascomycota</taxon>
        <taxon>Pezizomycotina</taxon>
        <taxon>Leotiomycetes</taxon>
        <taxon>Helotiales</taxon>
        <taxon>Mollisiaceae</taxon>
        <taxon>Phialocephala</taxon>
        <taxon>Phialocephala fortinii species complex</taxon>
    </lineage>
</organism>
<dbReference type="Proteomes" id="UP000184330">
    <property type="component" value="Unassembled WGS sequence"/>
</dbReference>
<dbReference type="AlphaFoldDB" id="A0A1L7X197"/>